<keyword evidence="2" id="KW-1185">Reference proteome</keyword>
<proteinExistence type="predicted"/>
<feature type="non-terminal residue" evidence="1">
    <location>
        <position position="545"/>
    </location>
</feature>
<accession>A0ACA9RF01</accession>
<evidence type="ECO:0000313" key="2">
    <source>
        <dbReference type="Proteomes" id="UP000789920"/>
    </source>
</evidence>
<comment type="caution">
    <text evidence="1">The sequence shown here is derived from an EMBL/GenBank/DDBJ whole genome shotgun (WGS) entry which is preliminary data.</text>
</comment>
<organism evidence="1 2">
    <name type="scientific">Racocetra persica</name>
    <dbReference type="NCBI Taxonomy" id="160502"/>
    <lineage>
        <taxon>Eukaryota</taxon>
        <taxon>Fungi</taxon>
        <taxon>Fungi incertae sedis</taxon>
        <taxon>Mucoromycota</taxon>
        <taxon>Glomeromycotina</taxon>
        <taxon>Glomeromycetes</taxon>
        <taxon>Diversisporales</taxon>
        <taxon>Gigasporaceae</taxon>
        <taxon>Racocetra</taxon>
    </lineage>
</organism>
<gene>
    <name evidence="1" type="ORF">RPERSI_LOCUS18958</name>
</gene>
<dbReference type="Proteomes" id="UP000789920">
    <property type="component" value="Unassembled WGS sequence"/>
</dbReference>
<dbReference type="EMBL" id="CAJVQC010051094">
    <property type="protein sequence ID" value="CAG8789919.1"/>
    <property type="molecule type" value="Genomic_DNA"/>
</dbReference>
<reference evidence="1" key="1">
    <citation type="submission" date="2021-06" db="EMBL/GenBank/DDBJ databases">
        <authorList>
            <person name="Kallberg Y."/>
            <person name="Tangrot J."/>
            <person name="Rosling A."/>
        </authorList>
    </citation>
    <scope>NUCLEOTIDE SEQUENCE</scope>
    <source>
        <strain evidence="1">MA461A</strain>
    </source>
</reference>
<protein>
    <submittedName>
        <fullName evidence="1">27363_t:CDS:1</fullName>
    </submittedName>
</protein>
<sequence>LVGRNNGLQTRYNELNQRFERMEEEKEELNQKIEELRGRIERETRHLEEVRNARNEERLRGEASGLRIQLNDSRLLLTESQNEVARLENNVNEKKAEIENLTDQLNTLQLVSNSIDIQLQVANRDLERVQQERDERITATDLQALLFEMENRDREVTSLGEQLGQSRESGLTEKLRNKGQKLENFTHRLGMELGQIQLLQDIYNELVRSRKNGNMNGIRENQNLIGEIKQNFLQDRIHLDDVQGICDKCEEIAELNLQLEQQFEARQEKLKYETGFTTGSGGYDYAEELRRRREAMEEELADINDKLKKIREIEKHLARCATIDAIKIEMSLKGVWHKHIDSKIGDDENSDGIDTSELDKFKKLILNFIRDKKIQLDEEKMRKANSDLERTKIKEIGAIERELENKNLKVEDLNEEYQDYEEKINNLTKIFKIRSLADKIIRHIHSKNEKKFESKKSFDYKKPDMPEESPLEPIEKDDEDLIKRIEELEAEVRQLREEKGSVKEDELPEFYRPKKSSSADEFVVGAAMMVVAGLVIAVLIIRKKK</sequence>
<evidence type="ECO:0000313" key="1">
    <source>
        <dbReference type="EMBL" id="CAG8789919.1"/>
    </source>
</evidence>
<name>A0ACA9RF01_9GLOM</name>
<feature type="non-terminal residue" evidence="1">
    <location>
        <position position="1"/>
    </location>
</feature>